<evidence type="ECO:0000256" key="1">
    <source>
        <dbReference type="SAM" id="Phobius"/>
    </source>
</evidence>
<dbReference type="AlphaFoldDB" id="A0AAJ5X174"/>
<feature type="transmembrane region" description="Helical" evidence="1">
    <location>
        <begin position="111"/>
        <end position="138"/>
    </location>
</feature>
<sequence>MKFDELQSAWNAAETPVRSANDIQTMLSENKHPVLKSIRRQLTMELMGWSLFLLLYYSMLDGDQKPLWLNGILIFSVLMPLLHNMMGYSAVRYVVHGPTIRASLERYLSRVRLYATVSIVSRLLLMVGLLLFFVVGVSLNEKKYLLLGGIVVIFMVQLWLLYKLWMARLRKLKKGITALAG</sequence>
<keyword evidence="1" id="KW-0812">Transmembrane</keyword>
<reference evidence="2" key="1">
    <citation type="submission" date="2023-03" db="EMBL/GenBank/DDBJ databases">
        <title>Andean soil-derived lignocellulolytic bacterial consortium as a source of novel taxa and putative plastic-active enzymes.</title>
        <authorList>
            <person name="Diaz-Garcia L."/>
            <person name="Chuvochina M."/>
            <person name="Feuerriegel G."/>
            <person name="Bunk B."/>
            <person name="Sproer C."/>
            <person name="Streit W.R."/>
            <person name="Rodriguez L.M."/>
            <person name="Overmann J."/>
            <person name="Jimenez D.J."/>
        </authorList>
    </citation>
    <scope>NUCLEOTIDE SEQUENCE</scope>
    <source>
        <strain evidence="2">MAG 7</strain>
    </source>
</reference>
<dbReference type="EMBL" id="CP119311">
    <property type="protein sequence ID" value="WEK38220.1"/>
    <property type="molecule type" value="Genomic_DNA"/>
</dbReference>
<evidence type="ECO:0000313" key="3">
    <source>
        <dbReference type="Proteomes" id="UP001220610"/>
    </source>
</evidence>
<feature type="transmembrane region" description="Helical" evidence="1">
    <location>
        <begin position="42"/>
        <end position="60"/>
    </location>
</feature>
<accession>A0AAJ5X174</accession>
<keyword evidence="1" id="KW-1133">Transmembrane helix</keyword>
<gene>
    <name evidence="2" type="ORF">P0Y53_12000</name>
</gene>
<protein>
    <submittedName>
        <fullName evidence="2">Uncharacterized protein</fullName>
    </submittedName>
</protein>
<feature type="transmembrane region" description="Helical" evidence="1">
    <location>
        <begin position="72"/>
        <end position="91"/>
    </location>
</feature>
<keyword evidence="1" id="KW-0472">Membrane</keyword>
<name>A0AAJ5X174_9BACT</name>
<organism evidence="2 3">
    <name type="scientific">Candidatus Pseudobacter hemicellulosilyticus</name>
    <dbReference type="NCBI Taxonomy" id="3121375"/>
    <lineage>
        <taxon>Bacteria</taxon>
        <taxon>Pseudomonadati</taxon>
        <taxon>Bacteroidota</taxon>
        <taxon>Chitinophagia</taxon>
        <taxon>Chitinophagales</taxon>
        <taxon>Chitinophagaceae</taxon>
        <taxon>Pseudobacter</taxon>
    </lineage>
</organism>
<dbReference type="Proteomes" id="UP001220610">
    <property type="component" value="Chromosome"/>
</dbReference>
<feature type="transmembrane region" description="Helical" evidence="1">
    <location>
        <begin position="144"/>
        <end position="165"/>
    </location>
</feature>
<evidence type="ECO:0000313" key="2">
    <source>
        <dbReference type="EMBL" id="WEK38220.1"/>
    </source>
</evidence>
<proteinExistence type="predicted"/>